<evidence type="ECO:0000256" key="1">
    <source>
        <dbReference type="ARBA" id="ARBA00006987"/>
    </source>
</evidence>
<dbReference type="RefSeq" id="WP_211854773.1">
    <property type="nucleotide sequence ID" value="NZ_JAAGBB010000028.1"/>
</dbReference>
<dbReference type="EMBL" id="JAAGBB010000028">
    <property type="protein sequence ID" value="MBR0666995.1"/>
    <property type="molecule type" value="Genomic_DNA"/>
</dbReference>
<dbReference type="PIRSF" id="PIRSF017082">
    <property type="entry name" value="YflP"/>
    <property type="match status" value="1"/>
</dbReference>
<dbReference type="Gene3D" id="3.40.190.10">
    <property type="entry name" value="Periplasmic binding protein-like II"/>
    <property type="match status" value="1"/>
</dbReference>
<organism evidence="2 3">
    <name type="scientific">Plastoroseomonas hellenica</name>
    <dbReference type="NCBI Taxonomy" id="2687306"/>
    <lineage>
        <taxon>Bacteria</taxon>
        <taxon>Pseudomonadati</taxon>
        <taxon>Pseudomonadota</taxon>
        <taxon>Alphaproteobacteria</taxon>
        <taxon>Acetobacterales</taxon>
        <taxon>Acetobacteraceae</taxon>
        <taxon>Plastoroseomonas</taxon>
    </lineage>
</organism>
<proteinExistence type="inferred from homology"/>
<comment type="caution">
    <text evidence="2">The sequence shown here is derived from an EMBL/GenBank/DDBJ whole genome shotgun (WGS) entry which is preliminary data.</text>
</comment>
<evidence type="ECO:0000313" key="2">
    <source>
        <dbReference type="EMBL" id="MBR0666995.1"/>
    </source>
</evidence>
<dbReference type="PANTHER" id="PTHR42928:SF5">
    <property type="entry name" value="BLR1237 PROTEIN"/>
    <property type="match status" value="1"/>
</dbReference>
<dbReference type="InterPro" id="IPR042100">
    <property type="entry name" value="Bug_dom1"/>
</dbReference>
<dbReference type="InterPro" id="IPR005064">
    <property type="entry name" value="BUG"/>
</dbReference>
<dbReference type="Gene3D" id="3.40.190.150">
    <property type="entry name" value="Bordetella uptake gene, domain 1"/>
    <property type="match status" value="1"/>
</dbReference>
<comment type="similarity">
    <text evidence="1">Belongs to the UPF0065 (bug) family.</text>
</comment>
<dbReference type="SUPFAM" id="SSF53850">
    <property type="entry name" value="Periplasmic binding protein-like II"/>
    <property type="match status" value="1"/>
</dbReference>
<evidence type="ECO:0000313" key="3">
    <source>
        <dbReference type="Proteomes" id="UP001196870"/>
    </source>
</evidence>
<accession>A0ABS5F350</accession>
<protein>
    <submittedName>
        <fullName evidence="2">Tripartite tricarboxylate transporter substrate binding protein</fullName>
    </submittedName>
</protein>
<keyword evidence="3" id="KW-1185">Reference proteome</keyword>
<sequence>MSLNPLPPHRGLGRRGVLAALPGLLAAPAVLAQGAWPNRPVRVVVPWPPGGTADIVARIFFTAVARHAGQAFVIENRSGATGTIGAANVAQAAPDGYTVLHSSTGLSLDSVLFPNLPYLAQRDLVPVFRTITVPQIVLAHPSLAAQNAAELVALAKRAPGTIDAASAGNGSVQHLALELFAREAGISVNHIPYRGGAPAYTDLLAGRVKLYFGNANGPGAYLREGKLHGLAHTGRGRLAAFPEIAPLSDTVPGFETYEWNGVFLPKGTPEAIVARLNALLNAALTDAEVADKLREQELLAEPNTPQDFAAFFQQQSTRWQGFVREANIRLD</sequence>
<name>A0ABS5F350_9PROT</name>
<dbReference type="Proteomes" id="UP001196870">
    <property type="component" value="Unassembled WGS sequence"/>
</dbReference>
<dbReference type="Pfam" id="PF03401">
    <property type="entry name" value="TctC"/>
    <property type="match status" value="1"/>
</dbReference>
<reference evidence="3" key="1">
    <citation type="journal article" date="2021" name="Syst. Appl. Microbiol.">
        <title>Roseomonas hellenica sp. nov., isolated from roots of wild-growing Alkanna tinctoria.</title>
        <authorList>
            <person name="Rat A."/>
            <person name="Naranjo H.D."/>
            <person name="Lebbe L."/>
            <person name="Cnockaert M."/>
            <person name="Krigas N."/>
            <person name="Grigoriadou K."/>
            <person name="Maloupa E."/>
            <person name="Willems A."/>
        </authorList>
    </citation>
    <scope>NUCLEOTIDE SEQUENCE [LARGE SCALE GENOMIC DNA]</scope>
    <source>
        <strain evidence="3">LMG 31523</strain>
    </source>
</reference>
<dbReference type="PANTHER" id="PTHR42928">
    <property type="entry name" value="TRICARBOXYLATE-BINDING PROTEIN"/>
    <property type="match status" value="1"/>
</dbReference>
<gene>
    <name evidence="2" type="ORF">GXW71_21725</name>
</gene>